<reference evidence="2 3" key="1">
    <citation type="submission" date="2017-03" db="EMBL/GenBank/DDBJ databases">
        <title>Genome sequence of Sphingomonas dokdonensis DSM 21029.</title>
        <authorList>
            <person name="Poehlein A."/>
            <person name="Wuebbeler J.H."/>
            <person name="Steinbuechel A."/>
            <person name="Daniel R."/>
        </authorList>
    </citation>
    <scope>NUCLEOTIDE SEQUENCE [LARGE SCALE GENOMIC DNA]</scope>
    <source>
        <strain evidence="2 3">DSM 21029</strain>
    </source>
</reference>
<evidence type="ECO:0000256" key="1">
    <source>
        <dbReference type="SAM" id="MobiDB-lite"/>
    </source>
</evidence>
<evidence type="ECO:0000313" key="2">
    <source>
        <dbReference type="EMBL" id="OWK27593.1"/>
    </source>
</evidence>
<dbReference type="RefSeq" id="WP_245829588.1">
    <property type="nucleotide sequence ID" value="NZ_NBBI01000013.1"/>
</dbReference>
<name>A0A245ZD22_9SPHN</name>
<accession>A0A245ZD22</accession>
<dbReference type="Proteomes" id="UP000197290">
    <property type="component" value="Unassembled WGS sequence"/>
</dbReference>
<comment type="caution">
    <text evidence="2">The sequence shown here is derived from an EMBL/GenBank/DDBJ whole genome shotgun (WGS) entry which is preliminary data.</text>
</comment>
<dbReference type="AlphaFoldDB" id="A0A245ZD22"/>
<proteinExistence type="predicted"/>
<sequence length="76" mass="8671">MQIDGEDVSPAVHFVAFRGDEYWSAVKLWGRPAFIHRRWDQRARRELHPADTVVFAKGTSQDTPSQFNGADIEEGL</sequence>
<keyword evidence="3" id="KW-1185">Reference proteome</keyword>
<feature type="region of interest" description="Disordered" evidence="1">
    <location>
        <begin position="54"/>
        <end position="76"/>
    </location>
</feature>
<dbReference type="EMBL" id="NBBI01000013">
    <property type="protein sequence ID" value="OWK27593.1"/>
    <property type="molecule type" value="Genomic_DNA"/>
</dbReference>
<gene>
    <name evidence="2" type="ORF">SPDO_32760</name>
</gene>
<evidence type="ECO:0000313" key="3">
    <source>
        <dbReference type="Proteomes" id="UP000197290"/>
    </source>
</evidence>
<organism evidence="2 3">
    <name type="scientific">Sphingomonas dokdonensis</name>
    <dbReference type="NCBI Taxonomy" id="344880"/>
    <lineage>
        <taxon>Bacteria</taxon>
        <taxon>Pseudomonadati</taxon>
        <taxon>Pseudomonadota</taxon>
        <taxon>Alphaproteobacteria</taxon>
        <taxon>Sphingomonadales</taxon>
        <taxon>Sphingomonadaceae</taxon>
        <taxon>Sphingomonas</taxon>
    </lineage>
</organism>
<feature type="compositionally biased region" description="Polar residues" evidence="1">
    <location>
        <begin position="58"/>
        <end position="68"/>
    </location>
</feature>
<protein>
    <submittedName>
        <fullName evidence="2">Uncharacterized protein</fullName>
    </submittedName>
</protein>